<keyword evidence="3" id="KW-0964">Secreted</keyword>
<comment type="similarity">
    <text evidence="2 5">Belongs to the somatotropin/prolactin family.</text>
</comment>
<dbReference type="InterPro" id="IPR018116">
    <property type="entry name" value="Somatotropin_CS"/>
</dbReference>
<dbReference type="PRINTS" id="PR00836">
    <property type="entry name" value="SOMATOTROPIN"/>
</dbReference>
<dbReference type="GO" id="GO:0031667">
    <property type="term" value="P:response to nutrient levels"/>
    <property type="evidence" value="ECO:0007669"/>
    <property type="project" value="TreeGrafter"/>
</dbReference>
<dbReference type="PANTHER" id="PTHR11417">
    <property type="entry name" value="SOMATOTROPIN,PROLACTIN"/>
    <property type="match status" value="1"/>
</dbReference>
<dbReference type="GO" id="GO:0046427">
    <property type="term" value="P:positive regulation of receptor signaling pathway via JAK-STAT"/>
    <property type="evidence" value="ECO:0007669"/>
    <property type="project" value="TreeGrafter"/>
</dbReference>
<dbReference type="Gene3D" id="1.20.1250.10">
    <property type="match status" value="1"/>
</dbReference>
<evidence type="ECO:0000313" key="6">
    <source>
        <dbReference type="EMBL" id="KAK7824726.1"/>
    </source>
</evidence>
<dbReference type="GO" id="GO:0005615">
    <property type="term" value="C:extracellular space"/>
    <property type="evidence" value="ECO:0007669"/>
    <property type="project" value="TreeGrafter"/>
</dbReference>
<dbReference type="Pfam" id="PF00103">
    <property type="entry name" value="Hormone_1"/>
    <property type="match status" value="1"/>
</dbReference>
<dbReference type="GO" id="GO:0008284">
    <property type="term" value="P:positive regulation of cell population proliferation"/>
    <property type="evidence" value="ECO:0007669"/>
    <property type="project" value="TreeGrafter"/>
</dbReference>
<keyword evidence="5" id="KW-0372">Hormone</keyword>
<comment type="subcellular location">
    <subcellularLocation>
        <location evidence="1 5">Secreted</location>
    </subcellularLocation>
</comment>
<dbReference type="Proteomes" id="UP001488838">
    <property type="component" value="Unassembled WGS sequence"/>
</dbReference>
<dbReference type="GO" id="GO:0030879">
    <property type="term" value="P:mammary gland development"/>
    <property type="evidence" value="ECO:0007669"/>
    <property type="project" value="TreeGrafter"/>
</dbReference>
<evidence type="ECO:0000313" key="7">
    <source>
        <dbReference type="Proteomes" id="UP001488838"/>
    </source>
</evidence>
<dbReference type="GO" id="GO:1903489">
    <property type="term" value="P:positive regulation of lactation"/>
    <property type="evidence" value="ECO:0007669"/>
    <property type="project" value="TreeGrafter"/>
</dbReference>
<comment type="caution">
    <text evidence="6">The sequence shown here is derived from an EMBL/GenBank/DDBJ whole genome shotgun (WGS) entry which is preliminary data.</text>
</comment>
<evidence type="ECO:0000256" key="2">
    <source>
        <dbReference type="ARBA" id="ARBA00008474"/>
    </source>
</evidence>
<proteinExistence type="inferred from homology"/>
<dbReference type="GO" id="GO:0005148">
    <property type="term" value="F:prolactin receptor binding"/>
    <property type="evidence" value="ECO:0007669"/>
    <property type="project" value="TreeGrafter"/>
</dbReference>
<dbReference type="GO" id="GO:0007565">
    <property type="term" value="P:female pregnancy"/>
    <property type="evidence" value="ECO:0007669"/>
    <property type="project" value="TreeGrafter"/>
</dbReference>
<sequence>MCAMRNGRCFNSLRDMFDIAGSQSHEISQKVSETFTEFKNHYAEAHGFNDTVLIHCHTSSLSIPEKDAMKKYDFLLKRVGTLLNAWEEPLRHLEEELSTLKGVPAGVTSKVKDIKENSSGLLVGIKTLLNVIYPRDAEAVNFPTLPEGASLKTENEDVRILGYYNKLICLDGDFKKVDIYLNVIKCRNLKVKNC</sequence>
<dbReference type="CDD" id="cd10288">
    <property type="entry name" value="prolactin_like"/>
    <property type="match status" value="1"/>
</dbReference>
<dbReference type="SUPFAM" id="SSF47266">
    <property type="entry name" value="4-helical cytokines"/>
    <property type="match status" value="1"/>
</dbReference>
<evidence type="ECO:0000256" key="4">
    <source>
        <dbReference type="PIRSR" id="PIRSR601400-1"/>
    </source>
</evidence>
<feature type="binding site" evidence="4">
    <location>
        <position position="178"/>
    </location>
    <ligand>
        <name>Zn(2+)</name>
        <dbReference type="ChEBI" id="CHEBI:29105"/>
    </ligand>
</feature>
<dbReference type="EMBL" id="JBBHLL010000044">
    <property type="protein sequence ID" value="KAK7824726.1"/>
    <property type="molecule type" value="Genomic_DNA"/>
</dbReference>
<keyword evidence="7" id="KW-1185">Reference proteome</keyword>
<dbReference type="InterPro" id="IPR001400">
    <property type="entry name" value="Somatotropin/Prolactin"/>
</dbReference>
<evidence type="ECO:0000256" key="3">
    <source>
        <dbReference type="ARBA" id="ARBA00022525"/>
    </source>
</evidence>
<dbReference type="PANTHER" id="PTHR11417:SF39">
    <property type="entry name" value="GROWTH HORMONE D22-RELATED"/>
    <property type="match status" value="1"/>
</dbReference>
<reference evidence="6 7" key="1">
    <citation type="journal article" date="2023" name="bioRxiv">
        <title>Conserved and derived expression patterns and positive selection on dental genes reveal complex evolutionary context of ever-growing rodent molars.</title>
        <authorList>
            <person name="Calamari Z.T."/>
            <person name="Song A."/>
            <person name="Cohen E."/>
            <person name="Akter M."/>
            <person name="Roy R.D."/>
            <person name="Hallikas O."/>
            <person name="Christensen M.M."/>
            <person name="Li P."/>
            <person name="Marangoni P."/>
            <person name="Jernvall J."/>
            <person name="Klein O.D."/>
        </authorList>
    </citation>
    <scope>NUCLEOTIDE SEQUENCE [LARGE SCALE GENOMIC DNA]</scope>
    <source>
        <strain evidence="6">V071</strain>
    </source>
</reference>
<evidence type="ECO:0000256" key="1">
    <source>
        <dbReference type="ARBA" id="ARBA00004613"/>
    </source>
</evidence>
<accession>A0AAW0JER9</accession>
<protein>
    <submittedName>
        <fullName evidence="6">Uncharacterized protein</fullName>
    </submittedName>
</protein>
<evidence type="ECO:0000256" key="5">
    <source>
        <dbReference type="RuleBase" id="RU003618"/>
    </source>
</evidence>
<feature type="binding site" evidence="4">
    <location>
        <position position="25"/>
    </location>
    <ligand>
        <name>Zn(2+)</name>
        <dbReference type="ChEBI" id="CHEBI:29105"/>
    </ligand>
</feature>
<dbReference type="AlphaFoldDB" id="A0AAW0JER9"/>
<name>A0AAW0JER9_MYOGA</name>
<dbReference type="PROSITE" id="PS00338">
    <property type="entry name" value="SOMATOTROPIN_2"/>
    <property type="match status" value="1"/>
</dbReference>
<keyword evidence="4" id="KW-0479">Metal-binding</keyword>
<keyword evidence="4" id="KW-0862">Zinc</keyword>
<gene>
    <name evidence="6" type="ORF">U0070_020233</name>
</gene>
<dbReference type="GO" id="GO:0005179">
    <property type="term" value="F:hormone activity"/>
    <property type="evidence" value="ECO:0007669"/>
    <property type="project" value="UniProtKB-KW"/>
</dbReference>
<dbReference type="GO" id="GO:0046872">
    <property type="term" value="F:metal ion binding"/>
    <property type="evidence" value="ECO:0007669"/>
    <property type="project" value="UniProtKB-KW"/>
</dbReference>
<dbReference type="InterPro" id="IPR009079">
    <property type="entry name" value="4_helix_cytokine-like_core"/>
</dbReference>
<organism evidence="6 7">
    <name type="scientific">Myodes glareolus</name>
    <name type="common">Bank vole</name>
    <name type="synonym">Clethrionomys glareolus</name>
    <dbReference type="NCBI Taxonomy" id="447135"/>
    <lineage>
        <taxon>Eukaryota</taxon>
        <taxon>Metazoa</taxon>
        <taxon>Chordata</taxon>
        <taxon>Craniata</taxon>
        <taxon>Vertebrata</taxon>
        <taxon>Euteleostomi</taxon>
        <taxon>Mammalia</taxon>
        <taxon>Eutheria</taxon>
        <taxon>Euarchontoglires</taxon>
        <taxon>Glires</taxon>
        <taxon>Rodentia</taxon>
        <taxon>Myomorpha</taxon>
        <taxon>Muroidea</taxon>
        <taxon>Cricetidae</taxon>
        <taxon>Arvicolinae</taxon>
        <taxon>Myodes</taxon>
    </lineage>
</organism>